<dbReference type="RefSeq" id="XP_028467102.1">
    <property type="nucleotide sequence ID" value="XM_028606904.1"/>
</dbReference>
<organism evidence="1 2">
    <name type="scientific">Sodiomyces alkalinus (strain CBS 110278 / VKM F-3762 / F11)</name>
    <name type="common">Alkaliphilic filamentous fungus</name>
    <dbReference type="NCBI Taxonomy" id="1314773"/>
    <lineage>
        <taxon>Eukaryota</taxon>
        <taxon>Fungi</taxon>
        <taxon>Dikarya</taxon>
        <taxon>Ascomycota</taxon>
        <taxon>Pezizomycotina</taxon>
        <taxon>Sordariomycetes</taxon>
        <taxon>Hypocreomycetidae</taxon>
        <taxon>Glomerellales</taxon>
        <taxon>Plectosphaerellaceae</taxon>
        <taxon>Sodiomyces</taxon>
    </lineage>
</organism>
<keyword evidence="2" id="KW-1185">Reference proteome</keyword>
<dbReference type="AlphaFoldDB" id="A0A3N2PY07"/>
<dbReference type="EMBL" id="ML119054">
    <property type="protein sequence ID" value="ROT39296.1"/>
    <property type="molecule type" value="Genomic_DNA"/>
</dbReference>
<evidence type="ECO:0000313" key="1">
    <source>
        <dbReference type="EMBL" id="ROT39296.1"/>
    </source>
</evidence>
<name>A0A3N2PY07_SODAK</name>
<proteinExistence type="predicted"/>
<accession>A0A3N2PY07</accession>
<sequence>MSLAHLWPDISMNSRGTDCGPSQDLESLVQIGWVNSDYVVDPLTEAYSKDDTPIGRLDAEALRIPAPRRSENFMAPVNDTTNRRCQEWTMDFIRHLAGRNYINHDAIAIAQAERDPPTHGVGLRPVR</sequence>
<reference evidence="1 2" key="1">
    <citation type="journal article" date="2018" name="Mol. Ecol.">
        <title>The obligate alkalophilic soda-lake fungus Sodiomyces alkalinus has shifted to a protein diet.</title>
        <authorList>
            <person name="Grum-Grzhimaylo A.A."/>
            <person name="Falkoski D.L."/>
            <person name="van den Heuvel J."/>
            <person name="Valero-Jimenez C.A."/>
            <person name="Min B."/>
            <person name="Choi I.G."/>
            <person name="Lipzen A."/>
            <person name="Daum C.G."/>
            <person name="Aanen D.K."/>
            <person name="Tsang A."/>
            <person name="Henrissat B."/>
            <person name="Bilanenko E.N."/>
            <person name="de Vries R.P."/>
            <person name="van Kan J.A.L."/>
            <person name="Grigoriev I.V."/>
            <person name="Debets A.J.M."/>
        </authorList>
    </citation>
    <scope>NUCLEOTIDE SEQUENCE [LARGE SCALE GENOMIC DNA]</scope>
    <source>
        <strain evidence="1 2">F11</strain>
    </source>
</reference>
<dbReference type="Proteomes" id="UP000272025">
    <property type="component" value="Unassembled WGS sequence"/>
</dbReference>
<dbReference type="STRING" id="1314773.A0A3N2PY07"/>
<evidence type="ECO:0000313" key="2">
    <source>
        <dbReference type="Proteomes" id="UP000272025"/>
    </source>
</evidence>
<dbReference type="Pfam" id="PF20174">
    <property type="entry name" value="DUF6540"/>
    <property type="match status" value="1"/>
</dbReference>
<dbReference type="GeneID" id="39575382"/>
<protein>
    <submittedName>
        <fullName evidence="1">Uncharacterized protein</fullName>
    </submittedName>
</protein>
<dbReference type="OrthoDB" id="4746363at2759"/>
<gene>
    <name evidence="1" type="ORF">SODALDRAFT_156605</name>
</gene>
<dbReference type="InterPro" id="IPR046670">
    <property type="entry name" value="DUF6540"/>
</dbReference>